<dbReference type="PROSITE" id="PS00687">
    <property type="entry name" value="ALDEHYDE_DEHYDR_GLU"/>
    <property type="match status" value="1"/>
</dbReference>
<name>A0A0D3KIW7_EMIH1</name>
<dbReference type="HOGENOM" id="CLU_005391_0_0_1"/>
<dbReference type="InterPro" id="IPR016161">
    <property type="entry name" value="Ald_DH/histidinol_DH"/>
</dbReference>
<proteinExistence type="inferred from homology"/>
<reference evidence="6" key="2">
    <citation type="submission" date="2024-10" db="UniProtKB">
        <authorList>
            <consortium name="EnsemblProtists"/>
        </authorList>
    </citation>
    <scope>IDENTIFICATION</scope>
</reference>
<dbReference type="RefSeq" id="XP_005788131.1">
    <property type="nucleotide sequence ID" value="XM_005788074.1"/>
</dbReference>
<evidence type="ECO:0000313" key="7">
    <source>
        <dbReference type="Proteomes" id="UP000013827"/>
    </source>
</evidence>
<dbReference type="AlphaFoldDB" id="A0A0D3KIW7"/>
<dbReference type="GO" id="GO:0016620">
    <property type="term" value="F:oxidoreductase activity, acting on the aldehyde or oxo group of donors, NAD or NADP as acceptor"/>
    <property type="evidence" value="ECO:0007669"/>
    <property type="project" value="InterPro"/>
</dbReference>
<dbReference type="Pfam" id="PF00171">
    <property type="entry name" value="Aldedh"/>
    <property type="match status" value="1"/>
</dbReference>
<evidence type="ECO:0000256" key="1">
    <source>
        <dbReference type="ARBA" id="ARBA00009986"/>
    </source>
</evidence>
<comment type="similarity">
    <text evidence="1 4">Belongs to the aldehyde dehydrogenase family.</text>
</comment>
<evidence type="ECO:0000256" key="3">
    <source>
        <dbReference type="PROSITE-ProRule" id="PRU10007"/>
    </source>
</evidence>
<accession>A0A0D3KIW7</accession>
<dbReference type="InterPro" id="IPR016162">
    <property type="entry name" value="Ald_DH_N"/>
</dbReference>
<evidence type="ECO:0000256" key="4">
    <source>
        <dbReference type="RuleBase" id="RU003345"/>
    </source>
</evidence>
<dbReference type="InterPro" id="IPR029510">
    <property type="entry name" value="Ald_DH_CS_GLU"/>
</dbReference>
<dbReference type="Proteomes" id="UP000013827">
    <property type="component" value="Unassembled WGS sequence"/>
</dbReference>
<protein>
    <recommendedName>
        <fullName evidence="5">Aldehyde dehydrogenase domain-containing protein</fullName>
    </recommendedName>
</protein>
<dbReference type="PANTHER" id="PTHR11699">
    <property type="entry name" value="ALDEHYDE DEHYDROGENASE-RELATED"/>
    <property type="match status" value="1"/>
</dbReference>
<dbReference type="PaxDb" id="2903-EOD35702"/>
<dbReference type="STRING" id="2903.R1DL18"/>
<dbReference type="Gene3D" id="3.40.309.10">
    <property type="entry name" value="Aldehyde Dehydrogenase, Chain A, domain 2"/>
    <property type="match status" value="1"/>
</dbReference>
<keyword evidence="7" id="KW-1185">Reference proteome</keyword>
<dbReference type="InterPro" id="IPR016163">
    <property type="entry name" value="Ald_DH_C"/>
</dbReference>
<sequence length="477" mass="50165">MLEVRSPFDQSLVTTVAAAKAADVDVAVAAAAAAFADGRWSGLQPRQRARVLLKTAQLLTDEIGWLAEAESRQTGRCVREMRAQLARLPEWLEHFAALAQGMEGQVPPFSDAKHLNYVRRVPLGVCALITPWNHPLLIALKKIAPALAAGNTVVVKPSELAPVAVLELARIFTAAGLPAGVLNVVCGLGAVAGKALAEHATVAKLDLTGGTETGMLAAAAASRNLARVCMELGGNAPVLVFADADLEQAVNGAAFGAFVASGQTCISAKRVLVQEALLPAFRERLVAKAKGIVLGDPMAAGTQMGPLVSELQMRRVLSLVETAAPQGATLLCGGVRSSAAGCEAGWFVEPTVIGDVQPHFSCFQEEIFGPCVTLVGFADEAHALALANDSRFGLGAAVWTRDVARAHRVAQGVRAGIVWVNAHHRNDPSSPWGGFGHSGVGRENGWEALHEYTETQSVVVCLDDTPFDWFGGAERYN</sequence>
<feature type="active site" evidence="3">
    <location>
        <position position="231"/>
    </location>
</feature>
<organism evidence="6 7">
    <name type="scientific">Emiliania huxleyi (strain CCMP1516)</name>
    <dbReference type="NCBI Taxonomy" id="280463"/>
    <lineage>
        <taxon>Eukaryota</taxon>
        <taxon>Haptista</taxon>
        <taxon>Haptophyta</taxon>
        <taxon>Prymnesiophyceae</taxon>
        <taxon>Isochrysidales</taxon>
        <taxon>Noelaerhabdaceae</taxon>
        <taxon>Emiliania</taxon>
    </lineage>
</organism>
<dbReference type="Gene3D" id="3.40.605.10">
    <property type="entry name" value="Aldehyde Dehydrogenase, Chain A, domain 1"/>
    <property type="match status" value="1"/>
</dbReference>
<evidence type="ECO:0000313" key="6">
    <source>
        <dbReference type="EnsemblProtists" id="EOD35702"/>
    </source>
</evidence>
<evidence type="ECO:0000256" key="2">
    <source>
        <dbReference type="ARBA" id="ARBA00023002"/>
    </source>
</evidence>
<evidence type="ECO:0000259" key="5">
    <source>
        <dbReference type="Pfam" id="PF00171"/>
    </source>
</evidence>
<feature type="domain" description="Aldehyde dehydrogenase" evidence="5">
    <location>
        <begin position="2"/>
        <end position="458"/>
    </location>
</feature>
<dbReference type="InterPro" id="IPR015590">
    <property type="entry name" value="Aldehyde_DH_dom"/>
</dbReference>
<dbReference type="GeneID" id="17280960"/>
<dbReference type="KEGG" id="ehx:EMIHUDRAFT_558209"/>
<reference evidence="7" key="1">
    <citation type="journal article" date="2013" name="Nature">
        <title>Pan genome of the phytoplankton Emiliania underpins its global distribution.</title>
        <authorList>
            <person name="Read B.A."/>
            <person name="Kegel J."/>
            <person name="Klute M.J."/>
            <person name="Kuo A."/>
            <person name="Lefebvre S.C."/>
            <person name="Maumus F."/>
            <person name="Mayer C."/>
            <person name="Miller J."/>
            <person name="Monier A."/>
            <person name="Salamov A."/>
            <person name="Young J."/>
            <person name="Aguilar M."/>
            <person name="Claverie J.M."/>
            <person name="Frickenhaus S."/>
            <person name="Gonzalez K."/>
            <person name="Herman E.K."/>
            <person name="Lin Y.C."/>
            <person name="Napier J."/>
            <person name="Ogata H."/>
            <person name="Sarno A.F."/>
            <person name="Shmutz J."/>
            <person name="Schroeder D."/>
            <person name="de Vargas C."/>
            <person name="Verret F."/>
            <person name="von Dassow P."/>
            <person name="Valentin K."/>
            <person name="Van de Peer Y."/>
            <person name="Wheeler G."/>
            <person name="Dacks J.B."/>
            <person name="Delwiche C.F."/>
            <person name="Dyhrman S.T."/>
            <person name="Glockner G."/>
            <person name="John U."/>
            <person name="Richards T."/>
            <person name="Worden A.Z."/>
            <person name="Zhang X."/>
            <person name="Grigoriev I.V."/>
            <person name="Allen A.E."/>
            <person name="Bidle K."/>
            <person name="Borodovsky M."/>
            <person name="Bowler C."/>
            <person name="Brownlee C."/>
            <person name="Cock J.M."/>
            <person name="Elias M."/>
            <person name="Gladyshev V.N."/>
            <person name="Groth M."/>
            <person name="Guda C."/>
            <person name="Hadaegh A."/>
            <person name="Iglesias-Rodriguez M.D."/>
            <person name="Jenkins J."/>
            <person name="Jones B.M."/>
            <person name="Lawson T."/>
            <person name="Leese F."/>
            <person name="Lindquist E."/>
            <person name="Lobanov A."/>
            <person name="Lomsadze A."/>
            <person name="Malik S.B."/>
            <person name="Marsh M.E."/>
            <person name="Mackinder L."/>
            <person name="Mock T."/>
            <person name="Mueller-Roeber B."/>
            <person name="Pagarete A."/>
            <person name="Parker M."/>
            <person name="Probert I."/>
            <person name="Quesneville H."/>
            <person name="Raines C."/>
            <person name="Rensing S.A."/>
            <person name="Riano-Pachon D.M."/>
            <person name="Richier S."/>
            <person name="Rokitta S."/>
            <person name="Shiraiwa Y."/>
            <person name="Soanes D.M."/>
            <person name="van der Giezen M."/>
            <person name="Wahlund T.M."/>
            <person name="Williams B."/>
            <person name="Wilson W."/>
            <person name="Wolfe G."/>
            <person name="Wurch L.L."/>
        </authorList>
    </citation>
    <scope>NUCLEOTIDE SEQUENCE</scope>
</reference>
<dbReference type="eggNOG" id="KOG2450">
    <property type="taxonomic scope" value="Eukaryota"/>
</dbReference>
<dbReference type="SUPFAM" id="SSF53720">
    <property type="entry name" value="ALDH-like"/>
    <property type="match status" value="1"/>
</dbReference>
<dbReference type="FunFam" id="3.40.605.10:FF:000007">
    <property type="entry name" value="NAD/NADP-dependent betaine aldehyde dehydrogenase"/>
    <property type="match status" value="1"/>
</dbReference>
<dbReference type="FunFam" id="3.40.309.10:FF:000009">
    <property type="entry name" value="Aldehyde dehydrogenase A"/>
    <property type="match status" value="1"/>
</dbReference>
<dbReference type="EnsemblProtists" id="EOD35702">
    <property type="protein sequence ID" value="EOD35702"/>
    <property type="gene ID" value="EMIHUDRAFT_558209"/>
</dbReference>
<keyword evidence="2 4" id="KW-0560">Oxidoreductase</keyword>